<name>A0A7C5L9Z9_AQUAO</name>
<organism evidence="1">
    <name type="scientific">Aquifex aeolicus</name>
    <dbReference type="NCBI Taxonomy" id="63363"/>
    <lineage>
        <taxon>Bacteria</taxon>
        <taxon>Pseudomonadati</taxon>
        <taxon>Aquificota</taxon>
        <taxon>Aquificia</taxon>
        <taxon>Aquificales</taxon>
        <taxon>Aquificaceae</taxon>
        <taxon>Aquifex</taxon>
    </lineage>
</organism>
<sequence length="62" mass="6484">MCTSASASLAEIPPGGEGTIEVVVDTGVDVVGLGRMFKTVEVRTNDPERRIVILGISGEVVR</sequence>
<dbReference type="Proteomes" id="UP000885792">
    <property type="component" value="Unassembled WGS sequence"/>
</dbReference>
<dbReference type="AlphaFoldDB" id="A0A7C5L9Z9"/>
<protein>
    <submittedName>
        <fullName evidence="1">DUF1573 domain-containing protein</fullName>
    </submittedName>
</protein>
<reference evidence="1" key="1">
    <citation type="journal article" date="2020" name="mSystems">
        <title>Genome- and Community-Level Interaction Insights into Carbon Utilization and Element Cycling Functions of Hydrothermarchaeota in Hydrothermal Sediment.</title>
        <authorList>
            <person name="Zhou Z."/>
            <person name="Liu Y."/>
            <person name="Xu W."/>
            <person name="Pan J."/>
            <person name="Luo Z.H."/>
            <person name="Li M."/>
        </authorList>
    </citation>
    <scope>NUCLEOTIDE SEQUENCE [LARGE SCALE GENOMIC DNA]</scope>
    <source>
        <strain evidence="1">HyVt-501</strain>
    </source>
</reference>
<comment type="caution">
    <text evidence="1">The sequence shown here is derived from an EMBL/GenBank/DDBJ whole genome shotgun (WGS) entry which is preliminary data.</text>
</comment>
<gene>
    <name evidence="1" type="ORF">ENJ61_06710</name>
</gene>
<evidence type="ECO:0000313" key="1">
    <source>
        <dbReference type="EMBL" id="HHJ64583.1"/>
    </source>
</evidence>
<dbReference type="Gene3D" id="2.60.40.10">
    <property type="entry name" value="Immunoglobulins"/>
    <property type="match status" value="1"/>
</dbReference>
<dbReference type="EMBL" id="DRNB01000244">
    <property type="protein sequence ID" value="HHJ64583.1"/>
    <property type="molecule type" value="Genomic_DNA"/>
</dbReference>
<proteinExistence type="predicted"/>
<accession>A0A7C5L9Z9</accession>
<dbReference type="InterPro" id="IPR013783">
    <property type="entry name" value="Ig-like_fold"/>
</dbReference>